<protein>
    <submittedName>
        <fullName evidence="2">Heme biosynthesis protein HemY</fullName>
    </submittedName>
</protein>
<gene>
    <name evidence="2" type="ORF">G8D99_14265</name>
</gene>
<evidence type="ECO:0000256" key="1">
    <source>
        <dbReference type="SAM" id="Phobius"/>
    </source>
</evidence>
<feature type="transmembrane region" description="Helical" evidence="1">
    <location>
        <begin position="5"/>
        <end position="24"/>
    </location>
</feature>
<proteinExistence type="predicted"/>
<dbReference type="EMBL" id="CP049916">
    <property type="protein sequence ID" value="QIO10055.1"/>
    <property type="molecule type" value="Genomic_DNA"/>
</dbReference>
<feature type="transmembrane region" description="Helical" evidence="1">
    <location>
        <begin position="44"/>
        <end position="65"/>
    </location>
</feature>
<keyword evidence="1" id="KW-0812">Transmembrane</keyword>
<keyword evidence="3" id="KW-1185">Reference proteome</keyword>
<dbReference type="AlphaFoldDB" id="A0A6G8S793"/>
<dbReference type="RefSeq" id="WP_166327011.1">
    <property type="nucleotide sequence ID" value="NZ_CP049916.1"/>
</dbReference>
<sequence length="397" mass="46450">MKHIVLVYSFIALILIALLSVLSYGAGSGYVYVLWHGIQIQTNMWFLVLGALLVGLVFQIAWMWLKRYVNREKRKIQHVVNFSELHSYEQLGVLWLLGGKSQQAEYLQPSYAHSGLLQQVMQSRVLVQQGLYNDALKVLEKSPADAFELAEIQRVEIYLAQQDGEQALTHLEFLSGHALSPWLNALEPSYKQRLITLWGQFATQFPWLYLKSTHYGHLQADTKQNWLTQLLLQFEQASTDDIQRVIDRYQQQQQQIQSLSFETKVLWLKLLSRIPEMAEQHGLLALELLNERFDQDVFYLWFQQQLLKQNPDYAVVEQQINTLENKYPSMPIFAFALWHVYMSTQREQAAKQLLLLYPDNILMNYLRIKSTFHGDEVLIQQLNSVFEKDADFIHLKI</sequence>
<dbReference type="KEGG" id="alj:G8D99_14265"/>
<accession>A0A6G8S793</accession>
<organism evidence="2 3">
    <name type="scientific">Acinetobacter lanii</name>
    <dbReference type="NCBI Taxonomy" id="2715163"/>
    <lineage>
        <taxon>Bacteria</taxon>
        <taxon>Pseudomonadati</taxon>
        <taxon>Pseudomonadota</taxon>
        <taxon>Gammaproteobacteria</taxon>
        <taxon>Moraxellales</taxon>
        <taxon>Moraxellaceae</taxon>
        <taxon>Acinetobacter</taxon>
    </lineage>
</organism>
<dbReference type="Proteomes" id="UP000501939">
    <property type="component" value="Chromosome"/>
</dbReference>
<name>A0A6G8S793_9GAMM</name>
<reference evidence="2 3" key="1">
    <citation type="submission" date="2020-03" db="EMBL/GenBank/DDBJ databases">
        <authorList>
            <person name="Zhu W."/>
        </authorList>
    </citation>
    <scope>NUCLEOTIDE SEQUENCE [LARGE SCALE GENOMIC DNA]</scope>
    <source>
        <strain evidence="2 3">185</strain>
    </source>
</reference>
<evidence type="ECO:0000313" key="3">
    <source>
        <dbReference type="Proteomes" id="UP000501939"/>
    </source>
</evidence>
<keyword evidence="1" id="KW-1133">Transmembrane helix</keyword>
<keyword evidence="1" id="KW-0472">Membrane</keyword>
<evidence type="ECO:0000313" key="2">
    <source>
        <dbReference type="EMBL" id="QIO10055.1"/>
    </source>
</evidence>